<reference evidence="9" key="1">
    <citation type="submission" date="2020-02" db="EMBL/GenBank/DDBJ databases">
        <authorList>
            <person name="Meier V. D."/>
        </authorList>
    </citation>
    <scope>NUCLEOTIDE SEQUENCE</scope>
    <source>
        <strain evidence="9">AVDCRST_MAG95</strain>
    </source>
</reference>
<protein>
    <recommendedName>
        <fullName evidence="10">ABC transporter, permease protein</fullName>
    </recommendedName>
</protein>
<evidence type="ECO:0000256" key="1">
    <source>
        <dbReference type="ARBA" id="ARBA00004651"/>
    </source>
</evidence>
<organism evidence="9">
    <name type="scientific">uncultured Adhaeribacter sp</name>
    <dbReference type="NCBI Taxonomy" id="448109"/>
    <lineage>
        <taxon>Bacteria</taxon>
        <taxon>Pseudomonadati</taxon>
        <taxon>Bacteroidota</taxon>
        <taxon>Cytophagia</taxon>
        <taxon>Cytophagales</taxon>
        <taxon>Hymenobacteraceae</taxon>
        <taxon>Adhaeribacter</taxon>
        <taxon>environmental samples</taxon>
    </lineage>
</organism>
<feature type="transmembrane region" description="Helical" evidence="6">
    <location>
        <begin position="350"/>
        <end position="371"/>
    </location>
</feature>
<feature type="transmembrane region" description="Helical" evidence="6">
    <location>
        <begin position="689"/>
        <end position="708"/>
    </location>
</feature>
<accession>A0A6J4H0T3</accession>
<dbReference type="AlphaFoldDB" id="A0A6J4H0T3"/>
<feature type="domain" description="MacB-like periplasmic core" evidence="8">
    <location>
        <begin position="20"/>
        <end position="236"/>
    </location>
</feature>
<dbReference type="Pfam" id="PF12704">
    <property type="entry name" value="MacB_PCD"/>
    <property type="match status" value="2"/>
</dbReference>
<evidence type="ECO:0000259" key="8">
    <source>
        <dbReference type="Pfam" id="PF12704"/>
    </source>
</evidence>
<sequence>MFQNYLTITLRNLWRNKAFSAINIFGLSVGIASCLLIVLYVLHEVSYDRHFSKAEQIYRVGFLGQVNENRIDKTLAGAPVAAQLKASFPEVQEVTRIYTFGGRPYVSYNDKTFKEEKFAYADPSFFKLFDFAFIKGNPVTALTEPKSVVISASLAQKYFGTENPLGKFLQFKTWKTAYKITGVIADMPAYTHFHFDMLATMVGLDDAKDEGWLNFNFYTYLLLRPGFNVRNLEAKLPAEVDRFIGPEIQRGLNIDLAAFRKAGNDFRVFLQPLTSIHLQSHFDAELGANGNLQYVYIFLAIAGFMLLIACVNFMNLSTAASARRAKEVGVRKVLGSDKKQLVVQFLSESVIITFCALAVAVALVILVLPAFNNLTQRTITLQFLSNYAFLFGLILFGLLVGILAGSYPAFFLSSFQPVTVIKGGNAAGRSGGKQPAWFDGLRIRSSLVVFQFFVAIVLLASTVVVYRQLTYLQNKPMGYSKEQVVVIQDSNVLDQNERIFKEKALQNPQVASVTVSGNVPVGPSGISNSGFFPQENRAGIVSLRKYQVDYDYLPTLSIPLTRGRNFSRDYPTDSSGILLNETAVQAYGWQKEPLGKKLIGGNEKVYTVIGVIKDFHYESLHQKVGPLAMTLGDNSGSVLIKIKNSNIPAALESFKQTWNELTDKAPFTYSFLDERFAQVYQTEQRIGKIVAIFAGLTIFIACLGLFGLTTYSAQQRTKEIGIRKVLGASLSHIVLLLSKDFVQLVILANLLALPLAWWGVHKWLQDFAYQVEVGWGIFALVGALAVGIALLTVSFQAIKAAVANPVKALRNE</sequence>
<keyword evidence="4 6" id="KW-1133">Transmembrane helix</keyword>
<gene>
    <name evidence="9" type="ORF">AVDCRST_MAG95-161</name>
</gene>
<comment type="subcellular location">
    <subcellularLocation>
        <location evidence="1">Cell membrane</location>
        <topology evidence="1">Multi-pass membrane protein</topology>
    </subcellularLocation>
</comment>
<feature type="transmembrane region" description="Helical" evidence="6">
    <location>
        <begin position="447"/>
        <end position="466"/>
    </location>
</feature>
<evidence type="ECO:0000256" key="3">
    <source>
        <dbReference type="ARBA" id="ARBA00022692"/>
    </source>
</evidence>
<dbReference type="InterPro" id="IPR050250">
    <property type="entry name" value="Macrolide_Exporter_MacB"/>
</dbReference>
<evidence type="ECO:0000256" key="6">
    <source>
        <dbReference type="SAM" id="Phobius"/>
    </source>
</evidence>
<feature type="domain" description="MacB-like periplasmic core" evidence="8">
    <location>
        <begin position="504"/>
        <end position="616"/>
    </location>
</feature>
<feature type="transmembrane region" description="Helical" evidence="6">
    <location>
        <begin position="773"/>
        <end position="793"/>
    </location>
</feature>
<keyword evidence="3 6" id="KW-0812">Transmembrane</keyword>
<feature type="transmembrane region" description="Helical" evidence="6">
    <location>
        <begin position="744"/>
        <end position="761"/>
    </location>
</feature>
<evidence type="ECO:0000256" key="4">
    <source>
        <dbReference type="ARBA" id="ARBA00022989"/>
    </source>
</evidence>
<dbReference type="GO" id="GO:0005886">
    <property type="term" value="C:plasma membrane"/>
    <property type="evidence" value="ECO:0007669"/>
    <property type="project" value="UniProtKB-SubCell"/>
</dbReference>
<feature type="domain" description="ABC3 transporter permease C-terminal" evidence="7">
    <location>
        <begin position="300"/>
        <end position="417"/>
    </location>
</feature>
<evidence type="ECO:0000313" key="9">
    <source>
        <dbReference type="EMBL" id="CAA9211972.1"/>
    </source>
</evidence>
<dbReference type="GO" id="GO:0022857">
    <property type="term" value="F:transmembrane transporter activity"/>
    <property type="evidence" value="ECO:0007669"/>
    <property type="project" value="TreeGrafter"/>
</dbReference>
<dbReference type="InterPro" id="IPR003838">
    <property type="entry name" value="ABC3_permease_C"/>
</dbReference>
<dbReference type="EMBL" id="CADCTJ010000042">
    <property type="protein sequence ID" value="CAA9211972.1"/>
    <property type="molecule type" value="Genomic_DNA"/>
</dbReference>
<dbReference type="PANTHER" id="PTHR30572">
    <property type="entry name" value="MEMBRANE COMPONENT OF TRANSPORTER-RELATED"/>
    <property type="match status" value="1"/>
</dbReference>
<feature type="transmembrane region" description="Helical" evidence="6">
    <location>
        <begin position="20"/>
        <end position="42"/>
    </location>
</feature>
<evidence type="ECO:0000256" key="5">
    <source>
        <dbReference type="ARBA" id="ARBA00023136"/>
    </source>
</evidence>
<dbReference type="InterPro" id="IPR025857">
    <property type="entry name" value="MacB_PCD"/>
</dbReference>
<dbReference type="PANTHER" id="PTHR30572:SF18">
    <property type="entry name" value="ABC-TYPE MACROLIDE FAMILY EXPORT SYSTEM PERMEASE COMPONENT 2"/>
    <property type="match status" value="1"/>
</dbReference>
<feature type="domain" description="ABC3 transporter permease C-terminal" evidence="7">
    <location>
        <begin position="692"/>
        <end position="803"/>
    </location>
</feature>
<feature type="transmembrane region" description="Helical" evidence="6">
    <location>
        <begin position="383"/>
        <end position="407"/>
    </location>
</feature>
<name>A0A6J4H0T3_9BACT</name>
<proteinExistence type="predicted"/>
<keyword evidence="5 6" id="KW-0472">Membrane</keyword>
<evidence type="ECO:0008006" key="10">
    <source>
        <dbReference type="Google" id="ProtNLM"/>
    </source>
</evidence>
<keyword evidence="2" id="KW-1003">Cell membrane</keyword>
<dbReference type="Pfam" id="PF02687">
    <property type="entry name" value="FtsX"/>
    <property type="match status" value="2"/>
</dbReference>
<feature type="transmembrane region" description="Helical" evidence="6">
    <location>
        <begin position="294"/>
        <end position="314"/>
    </location>
</feature>
<evidence type="ECO:0000256" key="2">
    <source>
        <dbReference type="ARBA" id="ARBA00022475"/>
    </source>
</evidence>
<evidence type="ECO:0000259" key="7">
    <source>
        <dbReference type="Pfam" id="PF02687"/>
    </source>
</evidence>